<dbReference type="InterPro" id="IPR035919">
    <property type="entry name" value="EAL_sf"/>
</dbReference>
<dbReference type="InterPro" id="IPR011006">
    <property type="entry name" value="CheY-like_superfamily"/>
</dbReference>
<feature type="modified residue" description="4-aspartylphosphate" evidence="1">
    <location>
        <position position="70"/>
    </location>
</feature>
<dbReference type="SUPFAM" id="SSF141868">
    <property type="entry name" value="EAL domain-like"/>
    <property type="match status" value="1"/>
</dbReference>
<protein>
    <submittedName>
        <fullName evidence="4">EAL domain-containing protein</fullName>
    </submittedName>
</protein>
<feature type="domain" description="Response regulatory" evidence="2">
    <location>
        <begin position="19"/>
        <end position="136"/>
    </location>
</feature>
<dbReference type="AlphaFoldDB" id="A0A6L8V374"/>
<dbReference type="Proteomes" id="UP000481087">
    <property type="component" value="Unassembled WGS sequence"/>
</dbReference>
<dbReference type="InterPro" id="IPR001633">
    <property type="entry name" value="EAL_dom"/>
</dbReference>
<gene>
    <name evidence="4" type="ORF">GQF01_18310</name>
</gene>
<dbReference type="FunFam" id="3.20.20.450:FF:000001">
    <property type="entry name" value="Cyclic di-GMP phosphodiesterase yahA"/>
    <property type="match status" value="1"/>
</dbReference>
<dbReference type="CDD" id="cd17541">
    <property type="entry name" value="REC_CheB-like"/>
    <property type="match status" value="1"/>
</dbReference>
<feature type="domain" description="EAL" evidence="3">
    <location>
        <begin position="181"/>
        <end position="434"/>
    </location>
</feature>
<dbReference type="Gene3D" id="3.40.50.2300">
    <property type="match status" value="1"/>
</dbReference>
<dbReference type="PROSITE" id="PS50883">
    <property type="entry name" value="EAL"/>
    <property type="match status" value="1"/>
</dbReference>
<reference evidence="4 5" key="1">
    <citation type="submission" date="2019-12" db="EMBL/GenBank/DDBJ databases">
        <title>Paenibacillus sp. nov. sp. isolated from soil.</title>
        <authorList>
            <person name="Kim J."/>
            <person name="Jeong S.E."/>
            <person name="Jung H.S."/>
            <person name="Jeon C.O."/>
        </authorList>
    </citation>
    <scope>NUCLEOTIDE SEQUENCE [LARGE SCALE GENOMIC DNA]</scope>
    <source>
        <strain evidence="4 5">5J-6</strain>
    </source>
</reference>
<evidence type="ECO:0000259" key="2">
    <source>
        <dbReference type="PROSITE" id="PS50110"/>
    </source>
</evidence>
<name>A0A6L8V374_9BACL</name>
<dbReference type="InterPro" id="IPR001789">
    <property type="entry name" value="Sig_transdc_resp-reg_receiver"/>
</dbReference>
<dbReference type="SUPFAM" id="SSF52172">
    <property type="entry name" value="CheY-like"/>
    <property type="match status" value="1"/>
</dbReference>
<dbReference type="GO" id="GO:0000160">
    <property type="term" value="P:phosphorelay signal transduction system"/>
    <property type="evidence" value="ECO:0007669"/>
    <property type="project" value="InterPro"/>
</dbReference>
<dbReference type="CDD" id="cd01948">
    <property type="entry name" value="EAL"/>
    <property type="match status" value="1"/>
</dbReference>
<dbReference type="SMART" id="SM00052">
    <property type="entry name" value="EAL"/>
    <property type="match status" value="1"/>
</dbReference>
<evidence type="ECO:0000313" key="5">
    <source>
        <dbReference type="Proteomes" id="UP000481087"/>
    </source>
</evidence>
<comment type="caution">
    <text evidence="4">The sequence shown here is derived from an EMBL/GenBank/DDBJ whole genome shotgun (WGS) entry which is preliminary data.</text>
</comment>
<dbReference type="SMART" id="SM00448">
    <property type="entry name" value="REC"/>
    <property type="match status" value="1"/>
</dbReference>
<proteinExistence type="predicted"/>
<evidence type="ECO:0000259" key="3">
    <source>
        <dbReference type="PROSITE" id="PS50883"/>
    </source>
</evidence>
<organism evidence="4 5">
    <name type="scientific">Paenibacillus silvestris</name>
    <dbReference type="NCBI Taxonomy" id="2606219"/>
    <lineage>
        <taxon>Bacteria</taxon>
        <taxon>Bacillati</taxon>
        <taxon>Bacillota</taxon>
        <taxon>Bacilli</taxon>
        <taxon>Bacillales</taxon>
        <taxon>Paenibacillaceae</taxon>
        <taxon>Paenibacillus</taxon>
    </lineage>
</organism>
<dbReference type="GO" id="GO:0071111">
    <property type="term" value="F:cyclic-guanylate-specific phosphodiesterase activity"/>
    <property type="evidence" value="ECO:0007669"/>
    <property type="project" value="InterPro"/>
</dbReference>
<sequence length="443" mass="49913">MWKLLVGGVNEVGLLNRYGVLIVSDSNEVRERLLPIFQRDEQFIITGTAKHGNAAMGCILAGRPDLVIIDLAMADMAGIMAFQLIMNHRPVPIIVLSTHTSEGTMQTIQAMRMGAADYFHIEMLAGQMSHETMTTYFLERCKMAIVKGIQRVYEFPVKSVEIVETTLSGSLQSKHDQFQRRMDIEFHLRKAITNEEFHLVYQPVVDVYTNRIVGLESLIRWDNASLGQVPPCDFIPVAEESGLIHEIGEWVLREACTQSMKWQEAGLPHLFMAVNLSRRQFNDSGLSAMIQKILEETGLQPKYLELEITESMSMDVNLAADALSQLKKLGVRVAMDDFGTGYSSLGYLKDFPIDKLKIDQSFIKGLKHREVNAAIVNTVITMAKNLNLLVVAEGLETEEELQVLRDCGCRFVQGYYFSKPVLAESIEHMLNADTRNKPNRIVI</sequence>
<dbReference type="PROSITE" id="PS50110">
    <property type="entry name" value="RESPONSE_REGULATORY"/>
    <property type="match status" value="1"/>
</dbReference>
<dbReference type="PANTHER" id="PTHR33121:SF70">
    <property type="entry name" value="SIGNALING PROTEIN YKOW"/>
    <property type="match status" value="1"/>
</dbReference>
<dbReference type="PANTHER" id="PTHR33121">
    <property type="entry name" value="CYCLIC DI-GMP PHOSPHODIESTERASE PDEF"/>
    <property type="match status" value="1"/>
</dbReference>
<accession>A0A6L8V374</accession>
<keyword evidence="1" id="KW-0597">Phosphoprotein</keyword>
<dbReference type="EMBL" id="WTUZ01000020">
    <property type="protein sequence ID" value="MZQ84072.1"/>
    <property type="molecule type" value="Genomic_DNA"/>
</dbReference>
<dbReference type="Pfam" id="PF00563">
    <property type="entry name" value="EAL"/>
    <property type="match status" value="1"/>
</dbReference>
<dbReference type="Pfam" id="PF00072">
    <property type="entry name" value="Response_reg"/>
    <property type="match status" value="1"/>
</dbReference>
<evidence type="ECO:0000313" key="4">
    <source>
        <dbReference type="EMBL" id="MZQ84072.1"/>
    </source>
</evidence>
<dbReference type="InterPro" id="IPR050706">
    <property type="entry name" value="Cyclic-di-GMP_PDE-like"/>
</dbReference>
<dbReference type="Gene3D" id="3.20.20.450">
    <property type="entry name" value="EAL domain"/>
    <property type="match status" value="1"/>
</dbReference>
<evidence type="ECO:0000256" key="1">
    <source>
        <dbReference type="PROSITE-ProRule" id="PRU00169"/>
    </source>
</evidence>
<keyword evidence="5" id="KW-1185">Reference proteome</keyword>